<dbReference type="Proteomes" id="UP000823631">
    <property type="component" value="Unassembled WGS sequence"/>
</dbReference>
<dbReference type="EMBL" id="JADINH010000022">
    <property type="protein sequence ID" value="MBO8414999.1"/>
    <property type="molecule type" value="Genomic_DNA"/>
</dbReference>
<sequence>MLDNLHMPPQNFDLQRLLPEVRCAAEAIAKYDDFLRSMPEHSSLLSVLTNMEAVSSCHLSGLKMPLLDCLKFDADKSHSRMKPEDRNCIEAVLLYRNALPNVTISRTCPEINEKLLRDYFASLNTGQLLRIHPVTRELQTWMDFYKSTYPEPLVQIALLHVDLYKMQIAGLATGRLVRQLTVLLFWHYALVSRPAFYITPRMCADVHEYHKQVFNSYNLEGVHCFCSYFLRKCTESAEFSLNTGLQLKALYDEIYQQILNNNISTERYARQMLNFCFNKLVFNSTQFTASLDMPRSSSLRVIRHLTDAAIFTELEPGQGSRPGKYVFQRALDIAKKEVGFCADKQQD</sequence>
<evidence type="ECO:0000259" key="1">
    <source>
        <dbReference type="Pfam" id="PF13784"/>
    </source>
</evidence>
<evidence type="ECO:0000313" key="3">
    <source>
        <dbReference type="Proteomes" id="UP000823631"/>
    </source>
</evidence>
<dbReference type="Pfam" id="PF13784">
    <property type="entry name" value="Fic_N"/>
    <property type="match status" value="1"/>
</dbReference>
<accession>A0A9D9GSN0</accession>
<dbReference type="AlphaFoldDB" id="A0A9D9GSN0"/>
<name>A0A9D9GSN0_9GAMM</name>
<evidence type="ECO:0000313" key="2">
    <source>
        <dbReference type="EMBL" id="MBO8414999.1"/>
    </source>
</evidence>
<reference evidence="2" key="1">
    <citation type="submission" date="2020-10" db="EMBL/GenBank/DDBJ databases">
        <authorList>
            <person name="Gilroy R."/>
        </authorList>
    </citation>
    <scope>NUCLEOTIDE SEQUENCE</scope>
    <source>
        <strain evidence="2">17213</strain>
    </source>
</reference>
<feature type="domain" description="Fic/DOC N-terminal" evidence="1">
    <location>
        <begin position="21"/>
        <end position="99"/>
    </location>
</feature>
<gene>
    <name evidence="2" type="ORF">IAB19_01295</name>
</gene>
<dbReference type="InterPro" id="IPR025758">
    <property type="entry name" value="Fic/DOC_N"/>
</dbReference>
<organism evidence="2 3">
    <name type="scientific">Candidatus Avisuccinivibrio stercorigallinarum</name>
    <dbReference type="NCBI Taxonomy" id="2840704"/>
    <lineage>
        <taxon>Bacteria</taxon>
        <taxon>Pseudomonadati</taxon>
        <taxon>Pseudomonadota</taxon>
        <taxon>Gammaproteobacteria</taxon>
        <taxon>Aeromonadales</taxon>
        <taxon>Succinivibrionaceae</taxon>
        <taxon>Succinivibrionaceae incertae sedis</taxon>
        <taxon>Candidatus Avisuccinivibrio</taxon>
    </lineage>
</organism>
<comment type="caution">
    <text evidence="2">The sequence shown here is derived from an EMBL/GenBank/DDBJ whole genome shotgun (WGS) entry which is preliminary data.</text>
</comment>
<reference evidence="2" key="2">
    <citation type="journal article" date="2021" name="PeerJ">
        <title>Extensive microbial diversity within the chicken gut microbiome revealed by metagenomics and culture.</title>
        <authorList>
            <person name="Gilroy R."/>
            <person name="Ravi A."/>
            <person name="Getino M."/>
            <person name="Pursley I."/>
            <person name="Horton D.L."/>
            <person name="Alikhan N.F."/>
            <person name="Baker D."/>
            <person name="Gharbi K."/>
            <person name="Hall N."/>
            <person name="Watson M."/>
            <person name="Adriaenssens E.M."/>
            <person name="Foster-Nyarko E."/>
            <person name="Jarju S."/>
            <person name="Secka A."/>
            <person name="Antonio M."/>
            <person name="Oren A."/>
            <person name="Chaudhuri R.R."/>
            <person name="La Ragione R."/>
            <person name="Hildebrand F."/>
            <person name="Pallen M.J."/>
        </authorList>
    </citation>
    <scope>NUCLEOTIDE SEQUENCE</scope>
    <source>
        <strain evidence="2">17213</strain>
    </source>
</reference>
<proteinExistence type="predicted"/>
<protein>
    <recommendedName>
        <fullName evidence="1">Fic/DOC N-terminal domain-containing protein</fullName>
    </recommendedName>
</protein>